<dbReference type="Gene3D" id="3.40.50.1820">
    <property type="entry name" value="alpha/beta hydrolase"/>
    <property type="match status" value="1"/>
</dbReference>
<dbReference type="PANTHER" id="PTHR43798">
    <property type="entry name" value="MONOACYLGLYCEROL LIPASE"/>
    <property type="match status" value="1"/>
</dbReference>
<evidence type="ECO:0000256" key="1">
    <source>
        <dbReference type="ARBA" id="ARBA00022801"/>
    </source>
</evidence>
<dbReference type="GO" id="GO:0016020">
    <property type="term" value="C:membrane"/>
    <property type="evidence" value="ECO:0007669"/>
    <property type="project" value="TreeGrafter"/>
</dbReference>
<sequence>MWIAAIIGGKNIGIACYTFGMVAQANMEAVVICRLAALALFLPYLAVAGPESAAFVANVSGQGPPMILIAGLGASGAVWDGTVKHFAGRYECHVLTLAGSGGAPPIKGALLPRVDAALAAYLGERHLERPVLVGHNLGGTIALGFAERHPGMVGALVIIDTLPALGAAEDNDIPAAGIERQAARSRDEALNAPHDPKTRREVAATLATRPVDIDRVLAMDKASDRRAIAEATYEMMKADLRPGLPAIVAPTLVLGSWVAYRDVASRRDVEDTFRLQFSGLRDVTLALSESARHYIMYDDPGWMLGQMDRFLKPRQPGARQ</sequence>
<keyword evidence="4" id="KW-1185">Reference proteome</keyword>
<evidence type="ECO:0000259" key="2">
    <source>
        <dbReference type="Pfam" id="PF00561"/>
    </source>
</evidence>
<reference evidence="3" key="1">
    <citation type="journal article" date="2014" name="Int. J. Syst. Evol. Microbiol.">
        <title>Complete genome sequence of Corynebacterium casei LMG S-19264T (=DSM 44701T), isolated from a smear-ripened cheese.</title>
        <authorList>
            <consortium name="US DOE Joint Genome Institute (JGI-PGF)"/>
            <person name="Walter F."/>
            <person name="Albersmeier A."/>
            <person name="Kalinowski J."/>
            <person name="Ruckert C."/>
        </authorList>
    </citation>
    <scope>NUCLEOTIDE SEQUENCE</scope>
    <source>
        <strain evidence="3">KCTC 32182</strain>
    </source>
</reference>
<dbReference type="InterPro" id="IPR000073">
    <property type="entry name" value="AB_hydrolase_1"/>
</dbReference>
<keyword evidence="1 3" id="KW-0378">Hydrolase</keyword>
<organism evidence="3 4">
    <name type="scientific">Paludibacterium paludis</name>
    <dbReference type="NCBI Taxonomy" id="1225769"/>
    <lineage>
        <taxon>Bacteria</taxon>
        <taxon>Pseudomonadati</taxon>
        <taxon>Pseudomonadota</taxon>
        <taxon>Betaproteobacteria</taxon>
        <taxon>Neisseriales</taxon>
        <taxon>Chromobacteriaceae</taxon>
        <taxon>Paludibacterium</taxon>
    </lineage>
</organism>
<reference evidence="3" key="2">
    <citation type="submission" date="2020-09" db="EMBL/GenBank/DDBJ databases">
        <authorList>
            <person name="Sun Q."/>
            <person name="Kim S."/>
        </authorList>
    </citation>
    <scope>NUCLEOTIDE SEQUENCE</scope>
    <source>
        <strain evidence="3">KCTC 32182</strain>
    </source>
</reference>
<feature type="domain" description="AB hydrolase-1" evidence="2">
    <location>
        <begin position="64"/>
        <end position="207"/>
    </location>
</feature>
<gene>
    <name evidence="3" type="ORF">GCM10011289_13730</name>
</gene>
<dbReference type="PANTHER" id="PTHR43798:SF31">
    <property type="entry name" value="AB HYDROLASE SUPERFAMILY PROTEIN YCLE"/>
    <property type="match status" value="1"/>
</dbReference>
<accession>A0A918P1D3</accession>
<dbReference type="Pfam" id="PF00561">
    <property type="entry name" value="Abhydrolase_1"/>
    <property type="match status" value="1"/>
</dbReference>
<dbReference type="SUPFAM" id="SSF53474">
    <property type="entry name" value="alpha/beta-Hydrolases"/>
    <property type="match status" value="1"/>
</dbReference>
<comment type="caution">
    <text evidence="3">The sequence shown here is derived from an EMBL/GenBank/DDBJ whole genome shotgun (WGS) entry which is preliminary data.</text>
</comment>
<dbReference type="GO" id="GO:0016787">
    <property type="term" value="F:hydrolase activity"/>
    <property type="evidence" value="ECO:0007669"/>
    <property type="project" value="UniProtKB-KW"/>
</dbReference>
<protein>
    <submittedName>
        <fullName evidence="3">Alpha/beta hydrolase</fullName>
    </submittedName>
</protein>
<dbReference type="InterPro" id="IPR050266">
    <property type="entry name" value="AB_hydrolase_sf"/>
</dbReference>
<dbReference type="Proteomes" id="UP000645257">
    <property type="component" value="Unassembled WGS sequence"/>
</dbReference>
<proteinExistence type="predicted"/>
<name>A0A918P1D3_9NEIS</name>
<dbReference type="EMBL" id="BMYX01000006">
    <property type="protein sequence ID" value="GGY11985.1"/>
    <property type="molecule type" value="Genomic_DNA"/>
</dbReference>
<evidence type="ECO:0000313" key="4">
    <source>
        <dbReference type="Proteomes" id="UP000645257"/>
    </source>
</evidence>
<dbReference type="AlphaFoldDB" id="A0A918P1D3"/>
<evidence type="ECO:0000313" key="3">
    <source>
        <dbReference type="EMBL" id="GGY11985.1"/>
    </source>
</evidence>
<dbReference type="InterPro" id="IPR029058">
    <property type="entry name" value="AB_hydrolase_fold"/>
</dbReference>